<evidence type="ECO:0000259" key="3">
    <source>
        <dbReference type="Pfam" id="PF16656"/>
    </source>
</evidence>
<dbReference type="Gene3D" id="2.60.40.380">
    <property type="entry name" value="Purple acid phosphatase-like, N-terminal"/>
    <property type="match status" value="1"/>
</dbReference>
<dbReference type="SUPFAM" id="SSF49363">
    <property type="entry name" value="Purple acid phosphatase, N-terminal domain"/>
    <property type="match status" value="1"/>
</dbReference>
<dbReference type="AlphaFoldDB" id="A0A941ETG1"/>
<dbReference type="GO" id="GO:0046872">
    <property type="term" value="F:metal ion binding"/>
    <property type="evidence" value="ECO:0007669"/>
    <property type="project" value="InterPro"/>
</dbReference>
<dbReference type="Pfam" id="PF16656">
    <property type="entry name" value="Pur_ac_phosph_N"/>
    <property type="match status" value="1"/>
</dbReference>
<dbReference type="EMBL" id="JAGSOG010000126">
    <property type="protein sequence ID" value="MBR7836122.1"/>
    <property type="molecule type" value="Genomic_DNA"/>
</dbReference>
<dbReference type="PANTHER" id="PTHR22953">
    <property type="entry name" value="ACID PHOSPHATASE RELATED"/>
    <property type="match status" value="1"/>
</dbReference>
<proteinExistence type="predicted"/>
<name>A0A941ETG1_9ACTN</name>
<evidence type="ECO:0000256" key="1">
    <source>
        <dbReference type="ARBA" id="ARBA00022729"/>
    </source>
</evidence>
<protein>
    <submittedName>
        <fullName evidence="4">Metallophosphoesterase family protein</fullName>
    </submittedName>
</protein>
<organism evidence="4 5">
    <name type="scientific">Actinospica durhamensis</name>
    <dbReference type="NCBI Taxonomy" id="1508375"/>
    <lineage>
        <taxon>Bacteria</taxon>
        <taxon>Bacillati</taxon>
        <taxon>Actinomycetota</taxon>
        <taxon>Actinomycetes</taxon>
        <taxon>Catenulisporales</taxon>
        <taxon>Actinospicaceae</taxon>
        <taxon>Actinospica</taxon>
    </lineage>
</organism>
<dbReference type="InterPro" id="IPR004843">
    <property type="entry name" value="Calcineurin-like_PHP"/>
</dbReference>
<evidence type="ECO:0000259" key="2">
    <source>
        <dbReference type="Pfam" id="PF00149"/>
    </source>
</evidence>
<accession>A0A941ETG1</accession>
<dbReference type="GO" id="GO:0003993">
    <property type="term" value="F:acid phosphatase activity"/>
    <property type="evidence" value="ECO:0007669"/>
    <property type="project" value="InterPro"/>
</dbReference>
<feature type="domain" description="Purple acid phosphatase N-terminal" evidence="3">
    <location>
        <begin position="38"/>
        <end position="123"/>
    </location>
</feature>
<evidence type="ECO:0000313" key="5">
    <source>
        <dbReference type="Proteomes" id="UP000675781"/>
    </source>
</evidence>
<dbReference type="InterPro" id="IPR006311">
    <property type="entry name" value="TAT_signal"/>
</dbReference>
<reference evidence="4" key="1">
    <citation type="submission" date="2021-04" db="EMBL/GenBank/DDBJ databases">
        <title>Genome based classification of Actinospica acidithermotolerans sp. nov., an actinobacterium isolated from an Indonesian hot spring.</title>
        <authorList>
            <person name="Kusuma A.B."/>
            <person name="Putra K.E."/>
            <person name="Nafisah S."/>
            <person name="Loh J."/>
            <person name="Nouioui I."/>
            <person name="Goodfellow M."/>
        </authorList>
    </citation>
    <scope>NUCLEOTIDE SEQUENCE</scope>
    <source>
        <strain evidence="4">CSCA 57</strain>
    </source>
</reference>
<dbReference type="InterPro" id="IPR008963">
    <property type="entry name" value="Purple_acid_Pase-like_N"/>
</dbReference>
<dbReference type="Gene3D" id="3.60.21.10">
    <property type="match status" value="1"/>
</dbReference>
<evidence type="ECO:0000313" key="4">
    <source>
        <dbReference type="EMBL" id="MBR7836122.1"/>
    </source>
</evidence>
<keyword evidence="1" id="KW-0732">Signal</keyword>
<dbReference type="NCBIfam" id="TIGR01409">
    <property type="entry name" value="TAT_signal_seq"/>
    <property type="match status" value="1"/>
</dbReference>
<comment type="caution">
    <text evidence="4">The sequence shown here is derived from an EMBL/GenBank/DDBJ whole genome shotgun (WGS) entry which is preliminary data.</text>
</comment>
<dbReference type="InterPro" id="IPR029052">
    <property type="entry name" value="Metallo-depent_PP-like"/>
</dbReference>
<dbReference type="InterPro" id="IPR039331">
    <property type="entry name" value="PAPs-like"/>
</dbReference>
<feature type="domain" description="Calcineurin-like phosphoesterase" evidence="2">
    <location>
        <begin position="169"/>
        <end position="360"/>
    </location>
</feature>
<dbReference type="Pfam" id="PF00149">
    <property type="entry name" value="Metallophos"/>
    <property type="match status" value="1"/>
</dbReference>
<gene>
    <name evidence="4" type="ORF">KDL01_22790</name>
</gene>
<dbReference type="PROSITE" id="PS51318">
    <property type="entry name" value="TAT"/>
    <property type="match status" value="1"/>
</dbReference>
<dbReference type="Proteomes" id="UP000675781">
    <property type="component" value="Unassembled WGS sequence"/>
</dbReference>
<dbReference type="InterPro" id="IPR015914">
    <property type="entry name" value="PAPs_N"/>
</dbReference>
<dbReference type="InterPro" id="IPR019546">
    <property type="entry name" value="TAT_signal_bac_arc"/>
</dbReference>
<sequence length="526" mass="56755">MQAISRRSLLRGATASGLVVAAGPVIWTQPAIAGTVGPEQLHLQFGRDAATEMTASWATAGSVSRPRLRLGTAREGFGRTIEAETLTYTDGLNSVETITHHARITGLRPDTSYVYEVTHDGATPVQGAFRTAPVGRTAFRFTSFGDLATGNPAWSKSSINGVTAIAQVEQFDPVVHLMNGDLSYANVNQTNQPGCWADFMNNSQASSANRPWMPALGNHEIEIGNGDLGYDSYNTRFMLPDNGTPWPNNWYKFQVGSVLFVSLDNNEVVYQNSGAYDATTGQVIYNRGYSDGAQTAWLERTLAEARGNDSIDWIVAYMHQPAMSSSASGSGGDLGIRQQFMDLFYRYNVDLVLAGHDHDYERTYAVHGTDSGTNLRPTVVSTDTDVVDTSKGLVQLVLGGGGTSSHDDVYGAPDPNAGGVPVAQVYTEYEAYKVAANESEDATWSAVRDPDTTHPWGIAVFDVDPGAHPGDETSITMTYYHTPAATASNPFPAPIAFDTFKAVRRRRDGWSHGDVHQLVGAQGSHK</sequence>
<dbReference type="SUPFAM" id="SSF56300">
    <property type="entry name" value="Metallo-dependent phosphatases"/>
    <property type="match status" value="1"/>
</dbReference>
<keyword evidence="5" id="KW-1185">Reference proteome</keyword>
<dbReference type="PANTHER" id="PTHR22953:SF153">
    <property type="entry name" value="PURPLE ACID PHOSPHATASE"/>
    <property type="match status" value="1"/>
</dbReference>
<dbReference type="RefSeq" id="WP_212530613.1">
    <property type="nucleotide sequence ID" value="NZ_JAGSOG010000126.1"/>
</dbReference>